<protein>
    <submittedName>
        <fullName evidence="2">Aspartyl-phosphate phosphatase Spo0E family protein</fullName>
    </submittedName>
</protein>
<name>A0A9X4APS8_9BACI</name>
<accession>A0A9X4APS8</accession>
<dbReference type="Proteomes" id="UP001145050">
    <property type="component" value="Unassembled WGS sequence"/>
</dbReference>
<dbReference type="Pfam" id="PF09388">
    <property type="entry name" value="SpoOE-like"/>
    <property type="match status" value="1"/>
</dbReference>
<proteinExistence type="predicted"/>
<dbReference type="RefSeq" id="WP_272437692.1">
    <property type="nucleotide sequence ID" value="NZ_JAMQKB010000023.1"/>
</dbReference>
<evidence type="ECO:0000313" key="2">
    <source>
        <dbReference type="EMBL" id="MDC3425873.1"/>
    </source>
</evidence>
<dbReference type="InterPro" id="IPR036638">
    <property type="entry name" value="HLH_DNA-bd_sf"/>
</dbReference>
<evidence type="ECO:0000313" key="3">
    <source>
        <dbReference type="Proteomes" id="UP001145050"/>
    </source>
</evidence>
<sequence length="54" mass="6229">MSNIKSINSKISSKKIEKKRKQMINDGLRYGLSHKKTVMKSKELDALLNMHQKA</sequence>
<dbReference type="InterPro" id="IPR037208">
    <property type="entry name" value="Spo0E-like_sf"/>
</dbReference>
<comment type="caution">
    <text evidence="2">The sequence shown here is derived from an EMBL/GenBank/DDBJ whole genome shotgun (WGS) entry which is preliminary data.</text>
</comment>
<dbReference type="EMBL" id="JAMQKB010000023">
    <property type="protein sequence ID" value="MDC3425873.1"/>
    <property type="molecule type" value="Genomic_DNA"/>
</dbReference>
<dbReference type="AlphaFoldDB" id="A0A9X4APS8"/>
<reference evidence="2" key="1">
    <citation type="submission" date="2022-06" db="EMBL/GenBank/DDBJ databases">
        <title>Aquibacillus sp. a new bacterium isolated from soil saline samples.</title>
        <authorList>
            <person name="Galisteo C."/>
            <person name="De La Haba R."/>
            <person name="Sanchez-Porro C."/>
            <person name="Ventosa A."/>
        </authorList>
    </citation>
    <scope>NUCLEOTIDE SEQUENCE</scope>
    <source>
        <strain evidence="2">3ASR75-11</strain>
    </source>
</reference>
<dbReference type="GO" id="GO:0046983">
    <property type="term" value="F:protein dimerization activity"/>
    <property type="evidence" value="ECO:0007669"/>
    <property type="project" value="InterPro"/>
</dbReference>
<evidence type="ECO:0000256" key="1">
    <source>
        <dbReference type="SAM" id="MobiDB-lite"/>
    </source>
</evidence>
<dbReference type="SUPFAM" id="SSF140500">
    <property type="entry name" value="BAS1536-like"/>
    <property type="match status" value="1"/>
</dbReference>
<keyword evidence="3" id="KW-1185">Reference proteome</keyword>
<feature type="region of interest" description="Disordered" evidence="1">
    <location>
        <begin position="1"/>
        <end position="20"/>
    </location>
</feature>
<dbReference type="InterPro" id="IPR053028">
    <property type="entry name" value="Spo0E-like_phosphatase"/>
</dbReference>
<feature type="compositionally biased region" description="Low complexity" evidence="1">
    <location>
        <begin position="1"/>
        <end position="11"/>
    </location>
</feature>
<dbReference type="GO" id="GO:0043937">
    <property type="term" value="P:regulation of sporulation"/>
    <property type="evidence" value="ECO:0007669"/>
    <property type="project" value="InterPro"/>
</dbReference>
<gene>
    <name evidence="2" type="ORF">NC797_15295</name>
</gene>
<dbReference type="PANTHER" id="PTHR41263">
    <property type="entry name" value="ASPARTYL-PHOSPHATE PHOSPHATASE YISI"/>
    <property type="match status" value="1"/>
</dbReference>
<dbReference type="PANTHER" id="PTHR41263:SF1">
    <property type="entry name" value="ASPARTYL-PHOSPHATE PHOSPHATASE YISI"/>
    <property type="match status" value="1"/>
</dbReference>
<organism evidence="2 3">
    <name type="scientific">Terrihalobacillus insolitus</name>
    <dbReference type="NCBI Taxonomy" id="2950438"/>
    <lineage>
        <taxon>Bacteria</taxon>
        <taxon>Bacillati</taxon>
        <taxon>Bacillota</taxon>
        <taxon>Bacilli</taxon>
        <taxon>Bacillales</taxon>
        <taxon>Bacillaceae</taxon>
        <taxon>Terrihalobacillus</taxon>
    </lineage>
</organism>
<dbReference type="InterPro" id="IPR018540">
    <property type="entry name" value="Spo0E-like"/>
</dbReference>
<dbReference type="Gene3D" id="4.10.280.10">
    <property type="entry name" value="Helix-loop-helix DNA-binding domain"/>
    <property type="match status" value="1"/>
</dbReference>